<dbReference type="InterPro" id="IPR001223">
    <property type="entry name" value="Glyco_hydro18_cat"/>
</dbReference>
<dbReference type="EMBL" id="CALLCH030000007">
    <property type="protein sequence ID" value="CAI4213078.1"/>
    <property type="molecule type" value="Genomic_DNA"/>
</dbReference>
<comment type="caution">
    <text evidence="2">The sequence shown here is derived from an EMBL/GenBank/DDBJ whole genome shotgun (WGS) entry which is preliminary data.</text>
</comment>
<dbReference type="InterPro" id="IPR017853">
    <property type="entry name" value="GH"/>
</dbReference>
<name>A0A9P1H099_9PEZI</name>
<dbReference type="Proteomes" id="UP000838763">
    <property type="component" value="Unassembled WGS sequence"/>
</dbReference>
<organism evidence="2 3">
    <name type="scientific">Parascedosporium putredinis</name>
    <dbReference type="NCBI Taxonomy" id="1442378"/>
    <lineage>
        <taxon>Eukaryota</taxon>
        <taxon>Fungi</taxon>
        <taxon>Dikarya</taxon>
        <taxon>Ascomycota</taxon>
        <taxon>Pezizomycotina</taxon>
        <taxon>Sordariomycetes</taxon>
        <taxon>Hypocreomycetidae</taxon>
        <taxon>Microascales</taxon>
        <taxon>Microascaceae</taxon>
        <taxon>Parascedosporium</taxon>
    </lineage>
</organism>
<proteinExistence type="predicted"/>
<evidence type="ECO:0000259" key="1">
    <source>
        <dbReference type="PROSITE" id="PS51910"/>
    </source>
</evidence>
<reference evidence="2" key="1">
    <citation type="submission" date="2022-11" db="EMBL/GenBank/DDBJ databases">
        <authorList>
            <person name="Scott C."/>
            <person name="Bruce N."/>
        </authorList>
    </citation>
    <scope>NUCLEOTIDE SEQUENCE</scope>
</reference>
<sequence length="328" mass="36836">MSTVKETKFGEPTILYNAERDAKAYRGKTFGPAVRVCSFKDDRFSATVSYVGVWHPDLSWLRLPAPGMAKVPIPTPRRIICYHQTHHRSGKFISALPLLTEKTGVTHVIIAAVHIHSPPKLGCIYLNDDPFDAPRNDPLWAEGSFMKLDGTHARFDEYYQHLKAMITKTGLNGLDLDVEEAMSFGGIIRLIDHLKHDFGREFLITLAPVAPAMSNLQNLSGFNYEELEKGLGARVAWYNVQFYCGWGDMSRTAGYEDIVRRGWPPEKIVVGLITNPRNGDGWVEDEPLKKTLTKLIRTYPKFGGVMGWEYFNSLTSTHGEGFVEGGDD</sequence>
<gene>
    <name evidence="2" type="ORF">PPNO1_LOCUS2830</name>
</gene>
<dbReference type="SUPFAM" id="SSF51445">
    <property type="entry name" value="(Trans)glycosidases"/>
    <property type="match status" value="1"/>
</dbReference>
<accession>A0A9P1H099</accession>
<dbReference type="Gene3D" id="3.20.20.80">
    <property type="entry name" value="Glycosidases"/>
    <property type="match status" value="1"/>
</dbReference>
<evidence type="ECO:0000313" key="3">
    <source>
        <dbReference type="Proteomes" id="UP000838763"/>
    </source>
</evidence>
<dbReference type="OrthoDB" id="3012298at2759"/>
<dbReference type="GO" id="GO:0005975">
    <property type="term" value="P:carbohydrate metabolic process"/>
    <property type="evidence" value="ECO:0007669"/>
    <property type="project" value="InterPro"/>
</dbReference>
<keyword evidence="3" id="KW-1185">Reference proteome</keyword>
<dbReference type="PROSITE" id="PS51910">
    <property type="entry name" value="GH18_2"/>
    <property type="match status" value="1"/>
</dbReference>
<protein>
    <recommendedName>
        <fullName evidence="1">GH18 domain-containing protein</fullName>
    </recommendedName>
</protein>
<evidence type="ECO:0000313" key="2">
    <source>
        <dbReference type="EMBL" id="CAI4213078.1"/>
    </source>
</evidence>
<dbReference type="AlphaFoldDB" id="A0A9P1H099"/>
<feature type="domain" description="GH18" evidence="1">
    <location>
        <begin position="77"/>
        <end position="325"/>
    </location>
</feature>